<evidence type="ECO:0000256" key="4">
    <source>
        <dbReference type="ARBA" id="ARBA00022825"/>
    </source>
</evidence>
<dbReference type="CDD" id="cd05561">
    <property type="entry name" value="Peptidases_S8_4"/>
    <property type="match status" value="1"/>
</dbReference>
<keyword evidence="8" id="KW-1185">Reference proteome</keyword>
<feature type="active site" description="Charge relay system" evidence="5">
    <location>
        <position position="348"/>
    </location>
</feature>
<comment type="similarity">
    <text evidence="1 5">Belongs to the peptidase S8 family.</text>
</comment>
<dbReference type="OrthoDB" id="5405281at2"/>
<evidence type="ECO:0000256" key="3">
    <source>
        <dbReference type="ARBA" id="ARBA00022801"/>
    </source>
</evidence>
<dbReference type="GO" id="GO:0004252">
    <property type="term" value="F:serine-type endopeptidase activity"/>
    <property type="evidence" value="ECO:0007669"/>
    <property type="project" value="UniProtKB-UniRule"/>
</dbReference>
<gene>
    <name evidence="7" type="ORF">EP867_11030</name>
</gene>
<evidence type="ECO:0000256" key="5">
    <source>
        <dbReference type="PROSITE-ProRule" id="PRU01240"/>
    </source>
</evidence>
<proteinExistence type="inferred from homology"/>
<dbReference type="Pfam" id="PF00082">
    <property type="entry name" value="Peptidase_S8"/>
    <property type="match status" value="1"/>
</dbReference>
<dbReference type="AlphaFoldDB" id="A0A3S3YIQ6"/>
<dbReference type="PROSITE" id="PS51318">
    <property type="entry name" value="TAT"/>
    <property type="match status" value="1"/>
</dbReference>
<keyword evidence="3 5" id="KW-0378">Hydrolase</keyword>
<dbReference type="InterPro" id="IPR036852">
    <property type="entry name" value="Peptidase_S8/S53_dom_sf"/>
</dbReference>
<feature type="domain" description="Peptidase S8/S53" evidence="6">
    <location>
        <begin position="157"/>
        <end position="396"/>
    </location>
</feature>
<accession>A0A3S3YIQ6</accession>
<evidence type="ECO:0000256" key="2">
    <source>
        <dbReference type="ARBA" id="ARBA00022670"/>
    </source>
</evidence>
<feature type="active site" description="Charge relay system" evidence="5">
    <location>
        <position position="193"/>
    </location>
</feature>
<dbReference type="GO" id="GO:0006508">
    <property type="term" value="P:proteolysis"/>
    <property type="evidence" value="ECO:0007669"/>
    <property type="project" value="UniProtKB-KW"/>
</dbReference>
<dbReference type="EMBL" id="SBLC01000013">
    <property type="protein sequence ID" value="RWY41012.1"/>
    <property type="molecule type" value="Genomic_DNA"/>
</dbReference>
<dbReference type="InterPro" id="IPR000209">
    <property type="entry name" value="Peptidase_S8/S53_dom"/>
</dbReference>
<dbReference type="PRINTS" id="PR00723">
    <property type="entry name" value="SUBTILISIN"/>
</dbReference>
<reference evidence="7 8" key="1">
    <citation type="journal article" date="2015" name="Int. J. Syst. Evol. Microbiol.">
        <title>Gemmobacter intermedius sp. nov., isolated from a white stork (Ciconia ciconia).</title>
        <authorList>
            <person name="Kampfer P."/>
            <person name="Jerzak L."/>
            <person name="Wilharm G."/>
            <person name="Golke J."/>
            <person name="Busse H.J."/>
            <person name="Glaeser S.P."/>
        </authorList>
    </citation>
    <scope>NUCLEOTIDE SEQUENCE [LARGE SCALE GENOMIC DNA]</scope>
    <source>
        <strain evidence="7 8">119/4</strain>
    </source>
</reference>
<feature type="active site" description="Charge relay system" evidence="5">
    <location>
        <position position="161"/>
    </location>
</feature>
<dbReference type="PANTHER" id="PTHR43806">
    <property type="entry name" value="PEPTIDASE S8"/>
    <property type="match status" value="1"/>
</dbReference>
<dbReference type="PROSITE" id="PS51892">
    <property type="entry name" value="SUBTILASE"/>
    <property type="match status" value="1"/>
</dbReference>
<dbReference type="SUPFAM" id="SSF52743">
    <property type="entry name" value="Subtilisin-like"/>
    <property type="match status" value="1"/>
</dbReference>
<evidence type="ECO:0000256" key="1">
    <source>
        <dbReference type="ARBA" id="ARBA00011073"/>
    </source>
</evidence>
<sequence length="406" mass="41859">MRDDAFTRRRALLIGLGVTGGAWIAPALCGYDTARASGGSVSAVSRASAPSRPAPPRAARPELLVLGPALQEGALEAAGYVVLQSRAFAGGQLYRLLSPARLSTDQALSDLARRFPAATVSRNALYRSGAFLCEGGDCLAHQAISWPLSRRVTARRIGMIDTGINLGHEALKGANIRVFQADLGERSQAGRRHGTAVAALLVGQSLSRTPGLLPDAELVAVEAFHKSSTGEAADAFTLTEAVGHLIGAGVAVINLSFEGEENPVLHLALQEAAARGIALVAAAGNGGAGAPPAYPAAWPEVIAVTGVDAEGRAWRQANRGPYIRFAAPGVRLWTAASISGGRLQSGTSYAAPFVTAALALRLAENPDLSLEAHLRALESCTTDLGVPGRDDIFGAGLVSLEDQCGG</sequence>
<evidence type="ECO:0000259" key="6">
    <source>
        <dbReference type="Pfam" id="PF00082"/>
    </source>
</evidence>
<name>A0A3S3YIQ6_9RHOB</name>
<dbReference type="InterPro" id="IPR050131">
    <property type="entry name" value="Peptidase_S8_subtilisin-like"/>
</dbReference>
<protein>
    <submittedName>
        <fullName evidence="7">Protease</fullName>
    </submittedName>
</protein>
<dbReference type="PANTHER" id="PTHR43806:SF11">
    <property type="entry name" value="CEREVISIN-RELATED"/>
    <property type="match status" value="1"/>
</dbReference>
<dbReference type="InterPro" id="IPR006311">
    <property type="entry name" value="TAT_signal"/>
</dbReference>
<keyword evidence="2 5" id="KW-0645">Protease</keyword>
<dbReference type="InterPro" id="IPR015500">
    <property type="entry name" value="Peptidase_S8_subtilisin-rel"/>
</dbReference>
<dbReference type="Proteomes" id="UP000287168">
    <property type="component" value="Unassembled WGS sequence"/>
</dbReference>
<dbReference type="Gene3D" id="3.40.50.200">
    <property type="entry name" value="Peptidase S8/S53 domain"/>
    <property type="match status" value="1"/>
</dbReference>
<keyword evidence="4 5" id="KW-0720">Serine protease</keyword>
<dbReference type="InterPro" id="IPR023828">
    <property type="entry name" value="Peptidase_S8_Ser-AS"/>
</dbReference>
<dbReference type="RefSeq" id="WP_128489136.1">
    <property type="nucleotide sequence ID" value="NZ_JBHLXB010000003.1"/>
</dbReference>
<evidence type="ECO:0000313" key="7">
    <source>
        <dbReference type="EMBL" id="RWY41012.1"/>
    </source>
</evidence>
<comment type="caution">
    <text evidence="7">The sequence shown here is derived from an EMBL/GenBank/DDBJ whole genome shotgun (WGS) entry which is preliminary data.</text>
</comment>
<dbReference type="PROSITE" id="PS00138">
    <property type="entry name" value="SUBTILASE_SER"/>
    <property type="match status" value="1"/>
</dbReference>
<evidence type="ECO:0000313" key="8">
    <source>
        <dbReference type="Proteomes" id="UP000287168"/>
    </source>
</evidence>
<organism evidence="7 8">
    <name type="scientific">Falsigemmobacter intermedius</name>
    <dbReference type="NCBI Taxonomy" id="1553448"/>
    <lineage>
        <taxon>Bacteria</taxon>
        <taxon>Pseudomonadati</taxon>
        <taxon>Pseudomonadota</taxon>
        <taxon>Alphaproteobacteria</taxon>
        <taxon>Rhodobacterales</taxon>
        <taxon>Paracoccaceae</taxon>
        <taxon>Falsigemmobacter</taxon>
    </lineage>
</organism>